<dbReference type="EMBL" id="BQXS01009995">
    <property type="protein sequence ID" value="GKT32487.1"/>
    <property type="molecule type" value="Genomic_DNA"/>
</dbReference>
<feature type="coiled-coil region" evidence="1">
    <location>
        <begin position="53"/>
        <end position="80"/>
    </location>
</feature>
<reference evidence="3" key="1">
    <citation type="submission" date="2022-03" db="EMBL/GenBank/DDBJ databases">
        <title>Draft genome sequence of Aduncisulcus paluster, a free-living microaerophilic Fornicata.</title>
        <authorList>
            <person name="Yuyama I."/>
            <person name="Kume K."/>
            <person name="Tamura T."/>
            <person name="Inagaki Y."/>
            <person name="Hashimoto T."/>
        </authorList>
    </citation>
    <scope>NUCLEOTIDE SEQUENCE</scope>
    <source>
        <strain evidence="3">NY0171</strain>
    </source>
</reference>
<proteinExistence type="predicted"/>
<sequence length="408" mass="47129">MSSEESKSIESQLKETIQHLKSQIKAESSVNLRLSQKNRVLSQHIEKYSGFESSNLRNRITMLQRKLKERQRERDMLQNQVDVLLKGGAGGRAIEEDDMKEKESHRREKEMEKVKEELKAMRTLRREWERRDQRDIVTIFGKECTTYLTGTTRVILNEGSEEWLEDHCEVPPVISGESEIDPLIQRTKLRMENIILMLKKSEEEKRLLPRTKGQKREVMDKLPSVRVEKTEKLVFNLILNLAKQLDDEIELGIKYKDEIEDTERTIAEKVAKLEEAAGSKGIEPLSPSLAGSSSFVTGSTSSISSLHEPRTPSKKLAVRSLQIENNDILDRKDQCKIELEEMIRKELELQTQVDLALSDFELFKADISVRTKSDINHAIKILRESVGEYEEALIVAKTRLEQEPSYLR</sequence>
<keyword evidence="4" id="KW-1185">Reference proteome</keyword>
<feature type="region of interest" description="Disordered" evidence="2">
    <location>
        <begin position="92"/>
        <end position="112"/>
    </location>
</feature>
<evidence type="ECO:0000256" key="2">
    <source>
        <dbReference type="SAM" id="MobiDB-lite"/>
    </source>
</evidence>
<gene>
    <name evidence="3" type="ORF">ADUPG1_006633</name>
</gene>
<accession>A0ABQ5KIZ1</accession>
<dbReference type="Proteomes" id="UP001057375">
    <property type="component" value="Unassembled WGS sequence"/>
</dbReference>
<evidence type="ECO:0000313" key="4">
    <source>
        <dbReference type="Proteomes" id="UP001057375"/>
    </source>
</evidence>
<name>A0ABQ5KIZ1_9EUKA</name>
<comment type="caution">
    <text evidence="3">The sequence shown here is derived from an EMBL/GenBank/DDBJ whole genome shotgun (WGS) entry which is preliminary data.</text>
</comment>
<protein>
    <submittedName>
        <fullName evidence="3">Uncharacterized protein</fullName>
    </submittedName>
</protein>
<feature type="compositionally biased region" description="Basic and acidic residues" evidence="2">
    <location>
        <begin position="99"/>
        <end position="112"/>
    </location>
</feature>
<evidence type="ECO:0000313" key="3">
    <source>
        <dbReference type="EMBL" id="GKT32487.1"/>
    </source>
</evidence>
<evidence type="ECO:0000256" key="1">
    <source>
        <dbReference type="SAM" id="Coils"/>
    </source>
</evidence>
<organism evidence="3 4">
    <name type="scientific">Aduncisulcus paluster</name>
    <dbReference type="NCBI Taxonomy" id="2918883"/>
    <lineage>
        <taxon>Eukaryota</taxon>
        <taxon>Metamonada</taxon>
        <taxon>Carpediemonas-like organisms</taxon>
        <taxon>Aduncisulcus</taxon>
    </lineage>
</organism>
<keyword evidence="1" id="KW-0175">Coiled coil</keyword>